<protein>
    <submittedName>
        <fullName evidence="2">Cytosolic iron-sulfur protein assembly</fullName>
    </submittedName>
</protein>
<organism evidence="2 3">
    <name type="scientific">Perkinsus olseni</name>
    <name type="common">Perkinsus atlanticus</name>
    <dbReference type="NCBI Taxonomy" id="32597"/>
    <lineage>
        <taxon>Eukaryota</taxon>
        <taxon>Sar</taxon>
        <taxon>Alveolata</taxon>
        <taxon>Perkinsozoa</taxon>
        <taxon>Perkinsea</taxon>
        <taxon>Perkinsida</taxon>
        <taxon>Perkinsidae</taxon>
        <taxon>Perkinsus</taxon>
    </lineage>
</organism>
<feature type="non-terminal residue" evidence="2">
    <location>
        <position position="162"/>
    </location>
</feature>
<dbReference type="PROSITE" id="PS50082">
    <property type="entry name" value="WD_REPEATS_2"/>
    <property type="match status" value="1"/>
</dbReference>
<keyword evidence="3" id="KW-1185">Reference proteome</keyword>
<dbReference type="EMBL" id="JABANO010011135">
    <property type="protein sequence ID" value="KAF4743963.1"/>
    <property type="molecule type" value="Genomic_DNA"/>
</dbReference>
<keyword evidence="1" id="KW-0853">WD repeat</keyword>
<gene>
    <name evidence="2" type="primary">CIAO1_1</name>
    <name evidence="2" type="ORF">FOZ63_012757</name>
</gene>
<dbReference type="PROSITE" id="PS50294">
    <property type="entry name" value="WD_REPEATS_REGION"/>
    <property type="match status" value="1"/>
</dbReference>
<sequence>DVDTVLDPSDGTIIAATAGGDNSVRIFAYTLSSTGGRMSARHEELADSAKLMGRRQAHTSDVNSVAFLPDRQPDGSWLLASVSDDESVKLWKGHLPVAHTAAAVCPLLCGKSSSSIITSINHEYEDASLPHTANISPFDYDEESSSLTLRRWLLATLDRLLL</sequence>
<evidence type="ECO:0000313" key="3">
    <source>
        <dbReference type="Proteomes" id="UP000553632"/>
    </source>
</evidence>
<comment type="caution">
    <text evidence="2">The sequence shown here is derived from an EMBL/GenBank/DDBJ whole genome shotgun (WGS) entry which is preliminary data.</text>
</comment>
<evidence type="ECO:0000313" key="2">
    <source>
        <dbReference type="EMBL" id="KAF4743963.1"/>
    </source>
</evidence>
<feature type="non-terminal residue" evidence="2">
    <location>
        <position position="1"/>
    </location>
</feature>
<dbReference type="Pfam" id="PF00400">
    <property type="entry name" value="WD40"/>
    <property type="match status" value="1"/>
</dbReference>
<evidence type="ECO:0000256" key="1">
    <source>
        <dbReference type="PROSITE-ProRule" id="PRU00221"/>
    </source>
</evidence>
<feature type="repeat" description="WD" evidence="1">
    <location>
        <begin position="55"/>
        <end position="92"/>
    </location>
</feature>
<reference evidence="2 3" key="1">
    <citation type="submission" date="2020-04" db="EMBL/GenBank/DDBJ databases">
        <title>Perkinsus olseni comparative genomics.</title>
        <authorList>
            <person name="Bogema D.R."/>
        </authorList>
    </citation>
    <scope>NUCLEOTIDE SEQUENCE [LARGE SCALE GENOMIC DNA]</scope>
    <source>
        <strain evidence="2 3">ATCC PRA-207</strain>
    </source>
</reference>
<proteinExistence type="predicted"/>
<dbReference type="Gene3D" id="2.130.10.10">
    <property type="entry name" value="YVTN repeat-like/Quinoprotein amine dehydrogenase"/>
    <property type="match status" value="1"/>
</dbReference>
<dbReference type="SUPFAM" id="SSF50960">
    <property type="entry name" value="TolB, C-terminal domain"/>
    <property type="match status" value="1"/>
</dbReference>
<dbReference type="InterPro" id="IPR015943">
    <property type="entry name" value="WD40/YVTN_repeat-like_dom_sf"/>
</dbReference>
<name>A0A7J6TFQ6_PEROL</name>
<dbReference type="InterPro" id="IPR001680">
    <property type="entry name" value="WD40_rpt"/>
</dbReference>
<dbReference type="SMART" id="SM00320">
    <property type="entry name" value="WD40"/>
    <property type="match status" value="1"/>
</dbReference>
<dbReference type="Proteomes" id="UP000553632">
    <property type="component" value="Unassembled WGS sequence"/>
</dbReference>
<accession>A0A7J6TFQ6</accession>
<dbReference type="AlphaFoldDB" id="A0A7J6TFQ6"/>